<dbReference type="HOGENOM" id="CLU_2922241_0_0_1"/>
<keyword evidence="2" id="KW-1185">Reference proteome</keyword>
<evidence type="ECO:0000313" key="1">
    <source>
        <dbReference type="EMBL" id="KEQ80206.1"/>
    </source>
</evidence>
<dbReference type="AlphaFoldDB" id="A0A074XZY9"/>
<dbReference type="PROSITE" id="PS51257">
    <property type="entry name" value="PROKAR_LIPOPROTEIN"/>
    <property type="match status" value="1"/>
</dbReference>
<reference evidence="1 2" key="1">
    <citation type="journal article" date="2014" name="BMC Genomics">
        <title>Genome sequencing of four Aureobasidium pullulans varieties: biotechnological potential, stress tolerance, and description of new species.</title>
        <authorList>
            <person name="Gostin Ar C."/>
            <person name="Ohm R.A."/>
            <person name="Kogej T."/>
            <person name="Sonjak S."/>
            <person name="Turk M."/>
            <person name="Zajc J."/>
            <person name="Zalar P."/>
            <person name="Grube M."/>
            <person name="Sun H."/>
            <person name="Han J."/>
            <person name="Sharma A."/>
            <person name="Chiniquy J."/>
            <person name="Ngan C.Y."/>
            <person name="Lipzen A."/>
            <person name="Barry K."/>
            <person name="Grigoriev I.V."/>
            <person name="Gunde-Cimerman N."/>
        </authorList>
    </citation>
    <scope>NUCLEOTIDE SEQUENCE [LARGE SCALE GENOMIC DNA]</scope>
    <source>
        <strain evidence="1 2">EXF-150</strain>
    </source>
</reference>
<dbReference type="EMBL" id="KL584999">
    <property type="protein sequence ID" value="KEQ80206.1"/>
    <property type="molecule type" value="Genomic_DNA"/>
</dbReference>
<protein>
    <submittedName>
        <fullName evidence="1">Uncharacterized protein</fullName>
    </submittedName>
</protein>
<evidence type="ECO:0000313" key="2">
    <source>
        <dbReference type="Proteomes" id="UP000030706"/>
    </source>
</evidence>
<dbReference type="RefSeq" id="XP_029756393.1">
    <property type="nucleotide sequence ID" value="XM_029898711.1"/>
</dbReference>
<dbReference type="Proteomes" id="UP000030706">
    <property type="component" value="Unassembled WGS sequence"/>
</dbReference>
<organism evidence="1 2">
    <name type="scientific">Aureobasidium pullulans EXF-150</name>
    <dbReference type="NCBI Taxonomy" id="1043002"/>
    <lineage>
        <taxon>Eukaryota</taxon>
        <taxon>Fungi</taxon>
        <taxon>Dikarya</taxon>
        <taxon>Ascomycota</taxon>
        <taxon>Pezizomycotina</taxon>
        <taxon>Dothideomycetes</taxon>
        <taxon>Dothideomycetidae</taxon>
        <taxon>Dothideales</taxon>
        <taxon>Saccotheciaceae</taxon>
        <taxon>Aureobasidium</taxon>
    </lineage>
</organism>
<accession>A0A074XZY9</accession>
<name>A0A074XZY9_AURPU</name>
<proteinExistence type="predicted"/>
<sequence>MCVASSRIKDPANQVLLSCSVSACMHTAIPPAQTFCPCIPRTLHIDLGYCPRDLWFPEDLV</sequence>
<gene>
    <name evidence="1" type="ORF">M438DRAFT_112501</name>
</gene>
<dbReference type="GeneID" id="40741017"/>